<name>A0A8W7PM63_ANOCL</name>
<protein>
    <submittedName>
        <fullName evidence="1">Uncharacterized protein</fullName>
    </submittedName>
</protein>
<proteinExistence type="predicted"/>
<reference evidence="1" key="1">
    <citation type="submission" date="2022-08" db="UniProtKB">
        <authorList>
            <consortium name="EnsemblMetazoa"/>
        </authorList>
    </citation>
    <scope>IDENTIFICATION</scope>
</reference>
<dbReference type="EnsemblMetazoa" id="ACOM033434-RA">
    <property type="protein sequence ID" value="ACOM033434-PA.1"/>
    <property type="gene ID" value="ACOM033434"/>
</dbReference>
<dbReference type="AlphaFoldDB" id="A0A8W7PM63"/>
<accession>A0A8W7PM63</accession>
<sequence length="111" mass="12293">MPPGYRQKNATGSIDKGTRYLMANITMAAGKENHANTNMLVNGYNVIVDGKTFMAVFPIVCAFLTTSGKQTCTLAEWEKTMTKSEGIKDFWCVCRLSLGAQAQQAWPQTHR</sequence>
<organism evidence="1">
    <name type="scientific">Anopheles coluzzii</name>
    <name type="common">African malaria mosquito</name>
    <dbReference type="NCBI Taxonomy" id="1518534"/>
    <lineage>
        <taxon>Eukaryota</taxon>
        <taxon>Metazoa</taxon>
        <taxon>Ecdysozoa</taxon>
        <taxon>Arthropoda</taxon>
        <taxon>Hexapoda</taxon>
        <taxon>Insecta</taxon>
        <taxon>Pterygota</taxon>
        <taxon>Neoptera</taxon>
        <taxon>Endopterygota</taxon>
        <taxon>Diptera</taxon>
        <taxon>Nematocera</taxon>
        <taxon>Culicoidea</taxon>
        <taxon>Culicidae</taxon>
        <taxon>Anophelinae</taxon>
        <taxon>Anopheles</taxon>
    </lineage>
</organism>
<evidence type="ECO:0000313" key="1">
    <source>
        <dbReference type="EnsemblMetazoa" id="ACOM033434-PA.1"/>
    </source>
</evidence>
<dbReference type="Proteomes" id="UP000075882">
    <property type="component" value="Unassembled WGS sequence"/>
</dbReference>